<keyword evidence="7" id="KW-1185">Reference proteome</keyword>
<evidence type="ECO:0000313" key="7">
    <source>
        <dbReference type="Proteomes" id="UP000244924"/>
    </source>
</evidence>
<dbReference type="InterPro" id="IPR006913">
    <property type="entry name" value="CENP-V/GFA"/>
</dbReference>
<dbReference type="Proteomes" id="UP000244924">
    <property type="component" value="Unassembled WGS sequence"/>
</dbReference>
<comment type="similarity">
    <text evidence="1">Belongs to the Gfa family.</text>
</comment>
<sequence>MSEQHEGGCLCGATRYVFSGAPRFAIRCYCRDCQRVSGGGHAPQIAVGRDGLTVTGALKIHRRTAESGSDLEFGFCGECGSPLTKSTSRAPEIAFLYVGSLDNPAIVAEFKPVFEAARQPWDQG</sequence>
<accession>A0A2R8BM13</accession>
<gene>
    <name evidence="6" type="ORF">DEA8626_03501</name>
</gene>
<feature type="domain" description="CENP-V/GFA" evidence="5">
    <location>
        <begin position="5"/>
        <end position="122"/>
    </location>
</feature>
<protein>
    <recommendedName>
        <fullName evidence="5">CENP-V/GFA domain-containing protein</fullName>
    </recommendedName>
</protein>
<dbReference type="Gene3D" id="3.90.1590.10">
    <property type="entry name" value="glutathione-dependent formaldehyde- activating enzyme (gfa)"/>
    <property type="match status" value="1"/>
</dbReference>
<reference evidence="6 7" key="1">
    <citation type="submission" date="2018-03" db="EMBL/GenBank/DDBJ databases">
        <authorList>
            <person name="Keele B.F."/>
        </authorList>
    </citation>
    <scope>NUCLEOTIDE SEQUENCE [LARGE SCALE GENOMIC DNA]</scope>
    <source>
        <strain evidence="6 7">CECT 8626</strain>
    </source>
</reference>
<dbReference type="OrthoDB" id="9807246at2"/>
<dbReference type="EMBL" id="OMOQ01000003">
    <property type="protein sequence ID" value="SPH24449.1"/>
    <property type="molecule type" value="Genomic_DNA"/>
</dbReference>
<name>A0A2R8BM13_9RHOB</name>
<evidence type="ECO:0000256" key="1">
    <source>
        <dbReference type="ARBA" id="ARBA00005495"/>
    </source>
</evidence>
<dbReference type="RefSeq" id="WP_108854447.1">
    <property type="nucleotide sequence ID" value="NZ_OMOQ01000003.1"/>
</dbReference>
<dbReference type="AlphaFoldDB" id="A0A2R8BM13"/>
<proteinExistence type="inferred from homology"/>
<dbReference type="PANTHER" id="PTHR33337:SF40">
    <property type="entry name" value="CENP-V_GFA DOMAIN-CONTAINING PROTEIN-RELATED"/>
    <property type="match status" value="1"/>
</dbReference>
<dbReference type="GO" id="GO:0016846">
    <property type="term" value="F:carbon-sulfur lyase activity"/>
    <property type="evidence" value="ECO:0007669"/>
    <property type="project" value="InterPro"/>
</dbReference>
<dbReference type="Pfam" id="PF04828">
    <property type="entry name" value="GFA"/>
    <property type="match status" value="1"/>
</dbReference>
<evidence type="ECO:0000256" key="4">
    <source>
        <dbReference type="ARBA" id="ARBA00023239"/>
    </source>
</evidence>
<evidence type="ECO:0000256" key="3">
    <source>
        <dbReference type="ARBA" id="ARBA00022833"/>
    </source>
</evidence>
<dbReference type="PANTHER" id="PTHR33337">
    <property type="entry name" value="GFA DOMAIN-CONTAINING PROTEIN"/>
    <property type="match status" value="1"/>
</dbReference>
<keyword evidence="3" id="KW-0862">Zinc</keyword>
<dbReference type="InterPro" id="IPR011057">
    <property type="entry name" value="Mss4-like_sf"/>
</dbReference>
<keyword evidence="4" id="KW-0456">Lyase</keyword>
<dbReference type="PROSITE" id="PS51891">
    <property type="entry name" value="CENP_V_GFA"/>
    <property type="match status" value="1"/>
</dbReference>
<dbReference type="GO" id="GO:0046872">
    <property type="term" value="F:metal ion binding"/>
    <property type="evidence" value="ECO:0007669"/>
    <property type="project" value="UniProtKB-KW"/>
</dbReference>
<keyword evidence="2" id="KW-0479">Metal-binding</keyword>
<evidence type="ECO:0000313" key="6">
    <source>
        <dbReference type="EMBL" id="SPH24449.1"/>
    </source>
</evidence>
<organism evidence="6 7">
    <name type="scientific">Albidovulum aquaemixtae</name>
    <dbReference type="NCBI Taxonomy" id="1542388"/>
    <lineage>
        <taxon>Bacteria</taxon>
        <taxon>Pseudomonadati</taxon>
        <taxon>Pseudomonadota</taxon>
        <taxon>Alphaproteobacteria</taxon>
        <taxon>Rhodobacterales</taxon>
        <taxon>Paracoccaceae</taxon>
        <taxon>Albidovulum</taxon>
    </lineage>
</organism>
<evidence type="ECO:0000256" key="2">
    <source>
        <dbReference type="ARBA" id="ARBA00022723"/>
    </source>
</evidence>
<dbReference type="SUPFAM" id="SSF51316">
    <property type="entry name" value="Mss4-like"/>
    <property type="match status" value="1"/>
</dbReference>
<evidence type="ECO:0000259" key="5">
    <source>
        <dbReference type="PROSITE" id="PS51891"/>
    </source>
</evidence>